<dbReference type="Proteomes" id="UP000297900">
    <property type="component" value="Unassembled WGS sequence"/>
</dbReference>
<dbReference type="InterPro" id="IPR000361">
    <property type="entry name" value="ATAP_core_dom"/>
</dbReference>
<dbReference type="EMBL" id="SOMN01000012">
    <property type="protein sequence ID" value="TFE26695.1"/>
    <property type="molecule type" value="Genomic_DNA"/>
</dbReference>
<dbReference type="SUPFAM" id="SSF89360">
    <property type="entry name" value="HesB-like domain"/>
    <property type="match status" value="1"/>
</dbReference>
<evidence type="ECO:0000313" key="3">
    <source>
        <dbReference type="Proteomes" id="UP000297900"/>
    </source>
</evidence>
<evidence type="ECO:0000259" key="1">
    <source>
        <dbReference type="Pfam" id="PF01521"/>
    </source>
</evidence>
<name>A0A4Y8LY04_9BACL</name>
<evidence type="ECO:0000313" key="2">
    <source>
        <dbReference type="EMBL" id="TFE26695.1"/>
    </source>
</evidence>
<dbReference type="InterPro" id="IPR035903">
    <property type="entry name" value="HesB-like_dom_sf"/>
</dbReference>
<organism evidence="2 3">
    <name type="scientific">Cohnella luojiensis</name>
    <dbReference type="NCBI Taxonomy" id="652876"/>
    <lineage>
        <taxon>Bacteria</taxon>
        <taxon>Bacillati</taxon>
        <taxon>Bacillota</taxon>
        <taxon>Bacilli</taxon>
        <taxon>Bacillales</taxon>
        <taxon>Paenibacillaceae</taxon>
        <taxon>Cohnella</taxon>
    </lineage>
</organism>
<sequence>MNVLFTERAMERLSQEPAQAYQLNPSLGGCSIGADWVTFVGIKELSAEINEQFLSTNFKPVLLGHKSDHLFDEDLKVDYNPNTSTFILKSNSQIYTAYMKLEYKNEG</sequence>
<accession>A0A4Y8LY04</accession>
<dbReference type="Pfam" id="PF01521">
    <property type="entry name" value="Fe-S_biosyn"/>
    <property type="match status" value="1"/>
</dbReference>
<proteinExistence type="predicted"/>
<feature type="domain" description="Core" evidence="1">
    <location>
        <begin position="1"/>
        <end position="101"/>
    </location>
</feature>
<dbReference type="AlphaFoldDB" id="A0A4Y8LY04"/>
<dbReference type="RefSeq" id="WP_135152300.1">
    <property type="nucleotide sequence ID" value="NZ_SOMN01000012.1"/>
</dbReference>
<gene>
    <name evidence="2" type="ORF">E2980_11305</name>
</gene>
<keyword evidence="3" id="KW-1185">Reference proteome</keyword>
<dbReference type="Gene3D" id="2.60.300.12">
    <property type="entry name" value="HesB-like domain"/>
    <property type="match status" value="1"/>
</dbReference>
<protein>
    <submittedName>
        <fullName evidence="2">Iron-sulfur cluster biosynthesis family protein</fullName>
    </submittedName>
</protein>
<dbReference type="OrthoDB" id="2361087at2"/>
<reference evidence="2 3" key="1">
    <citation type="submission" date="2019-03" db="EMBL/GenBank/DDBJ databases">
        <title>Cohnella endophytica sp. nov., a novel endophytic bacterium isolated from bark of Sonneratia apetala.</title>
        <authorList>
            <person name="Tuo L."/>
        </authorList>
    </citation>
    <scope>NUCLEOTIDE SEQUENCE [LARGE SCALE GENOMIC DNA]</scope>
    <source>
        <strain evidence="2 3">CCTCC AB 208254</strain>
    </source>
</reference>
<comment type="caution">
    <text evidence="2">The sequence shown here is derived from an EMBL/GenBank/DDBJ whole genome shotgun (WGS) entry which is preliminary data.</text>
</comment>